<protein>
    <submittedName>
        <fullName evidence="2">Uncharacterized protein</fullName>
    </submittedName>
</protein>
<dbReference type="AlphaFoldDB" id="A0A6P2CWS6"/>
<feature type="region of interest" description="Disordered" evidence="1">
    <location>
        <begin position="13"/>
        <end position="32"/>
    </location>
</feature>
<evidence type="ECO:0000313" key="3">
    <source>
        <dbReference type="Proteomes" id="UP000464178"/>
    </source>
</evidence>
<evidence type="ECO:0000256" key="1">
    <source>
        <dbReference type="SAM" id="MobiDB-lite"/>
    </source>
</evidence>
<name>A0A6P2CWS6_9BACT</name>
<keyword evidence="3" id="KW-1185">Reference proteome</keyword>
<dbReference type="RefSeq" id="WP_162668132.1">
    <property type="nucleotide sequence ID" value="NZ_LR593886.1"/>
</dbReference>
<dbReference type="KEGG" id="gms:SOIL9_43150"/>
<organism evidence="2 3">
    <name type="scientific">Gemmata massiliana</name>
    <dbReference type="NCBI Taxonomy" id="1210884"/>
    <lineage>
        <taxon>Bacteria</taxon>
        <taxon>Pseudomonadati</taxon>
        <taxon>Planctomycetota</taxon>
        <taxon>Planctomycetia</taxon>
        <taxon>Gemmatales</taxon>
        <taxon>Gemmataceae</taxon>
        <taxon>Gemmata</taxon>
    </lineage>
</organism>
<proteinExistence type="predicted"/>
<accession>A0A6P2CWS6</accession>
<evidence type="ECO:0000313" key="2">
    <source>
        <dbReference type="EMBL" id="VTR93399.1"/>
    </source>
</evidence>
<sequence length="143" mass="15964">MSAEFLKERLAALGPKPEPESDAALPDPAAPYQAHGRASNAPVYTLHCALGKDGFRSFQYAHLDSDSAFRIEPRGHVITVRFAGTRTVAVTIRGRNLGRLYDYLHQHRIPWLMRADRDFADGADKQPLITAIEIEEVTERTAH</sequence>
<dbReference type="EMBL" id="LR593886">
    <property type="protein sequence ID" value="VTR93399.1"/>
    <property type="molecule type" value="Genomic_DNA"/>
</dbReference>
<reference evidence="2 3" key="1">
    <citation type="submission" date="2019-05" db="EMBL/GenBank/DDBJ databases">
        <authorList>
            <consortium name="Science for Life Laboratories"/>
        </authorList>
    </citation>
    <scope>NUCLEOTIDE SEQUENCE [LARGE SCALE GENOMIC DNA]</scope>
    <source>
        <strain evidence="2">Soil9</strain>
    </source>
</reference>
<gene>
    <name evidence="2" type="ORF">SOIL9_43150</name>
</gene>
<dbReference type="Proteomes" id="UP000464178">
    <property type="component" value="Chromosome"/>
</dbReference>